<proteinExistence type="predicted"/>
<dbReference type="AlphaFoldDB" id="A0A4Z0Y740"/>
<comment type="caution">
    <text evidence="2">The sequence shown here is derived from an EMBL/GenBank/DDBJ whole genome shotgun (WGS) entry which is preliminary data.</text>
</comment>
<keyword evidence="1" id="KW-0812">Transmembrane</keyword>
<keyword evidence="1" id="KW-0472">Membrane</keyword>
<protein>
    <submittedName>
        <fullName evidence="2">Uncharacterized protein</fullName>
    </submittedName>
</protein>
<dbReference type="EMBL" id="SKBN01000254">
    <property type="protein sequence ID" value="TGJ79909.1"/>
    <property type="molecule type" value="Genomic_DNA"/>
</dbReference>
<dbReference type="Proteomes" id="UP000297716">
    <property type="component" value="Unassembled WGS sequence"/>
</dbReference>
<keyword evidence="1" id="KW-1133">Transmembrane helix</keyword>
<dbReference type="OrthoDB" id="5428040at2759"/>
<accession>A0A4Z0Y740</accession>
<evidence type="ECO:0000256" key="1">
    <source>
        <dbReference type="SAM" id="Phobius"/>
    </source>
</evidence>
<keyword evidence="3" id="KW-1185">Reference proteome</keyword>
<organism evidence="2 3">
    <name type="scientific">Xylaria hypoxylon</name>
    <dbReference type="NCBI Taxonomy" id="37992"/>
    <lineage>
        <taxon>Eukaryota</taxon>
        <taxon>Fungi</taxon>
        <taxon>Dikarya</taxon>
        <taxon>Ascomycota</taxon>
        <taxon>Pezizomycotina</taxon>
        <taxon>Sordariomycetes</taxon>
        <taxon>Xylariomycetidae</taxon>
        <taxon>Xylariales</taxon>
        <taxon>Xylariaceae</taxon>
        <taxon>Xylaria</taxon>
    </lineage>
</organism>
<evidence type="ECO:0000313" key="2">
    <source>
        <dbReference type="EMBL" id="TGJ79909.1"/>
    </source>
</evidence>
<feature type="transmembrane region" description="Helical" evidence="1">
    <location>
        <begin position="362"/>
        <end position="388"/>
    </location>
</feature>
<sequence length="475" mass="52699">MLPFAKSEERTALRSYRGPSLVLSSRVACMPPTVSGEVRYSNITSSGSARDRSYGYMTGKIRYKETLRSAGIAPLDLCDSDECLSDDIYFDCGVPSSYGGSTSDSEPIVNTFCMPNALDQRFLSSRWHIDQVPWTAAATVVLVFSTNFHENTWASLGNTAVELPQSDVQEEWRSFNFGSDRFINMAVCFSSMNVMLSNISLSTEMDLIEPNMGHNATTADTATLRRFYGAEPEIQNLTERGIFTMKEIQDPDDFVYGATDEGQVPLYQQTTSGIEFADGYDYSNTTLPGCDACAGDYGSAAREYSRMFSDIITTTHRASVALQTIHTMLVQSIHDQLIGYFVILLPVEIVETVSTTAPGRCIGLSVVAVLALLNLICIVVITTLYLVYSRYTLIDNFWHVISQTVSDATAEILDHSNQSKDKDTSDRLKTVGYRVQLQKLADTGEIKVAKANSNSDIPSILQWYRRFLQAVRGKR</sequence>
<evidence type="ECO:0000313" key="3">
    <source>
        <dbReference type="Proteomes" id="UP000297716"/>
    </source>
</evidence>
<gene>
    <name evidence="2" type="ORF">E0Z10_g8848</name>
</gene>
<reference evidence="2 3" key="1">
    <citation type="submission" date="2019-03" db="EMBL/GenBank/DDBJ databases">
        <title>Draft genome sequence of Xylaria hypoxylon DSM 108379, a ubiquitous saprotrophic-parasitic fungi on hardwood.</title>
        <authorList>
            <person name="Buettner E."/>
            <person name="Leonhardt S."/>
            <person name="Gebauer A.M."/>
            <person name="Liers C."/>
            <person name="Hofrichter M."/>
            <person name="Kellner H."/>
        </authorList>
    </citation>
    <scope>NUCLEOTIDE SEQUENCE [LARGE SCALE GENOMIC DNA]</scope>
    <source>
        <strain evidence="2 3">DSM 108379</strain>
    </source>
</reference>
<name>A0A4Z0Y740_9PEZI</name>